<feature type="binding site" evidence="5">
    <location>
        <position position="154"/>
    </location>
    <ligand>
        <name>molybdate</name>
        <dbReference type="ChEBI" id="CHEBI:36264"/>
    </ligand>
</feature>
<sequence>MKKLIYLTHIFLLLLCIIGCSSSELKNKEQENKHERTEITVSAAASLTDVLNDIKSSFEKEYPTIHITFNFGSSGTLQQQILQGAPIDIFFSAAEDMFDTLQEKGLIDNANMIDLVGNQIVLVTPKNSEKEIISFNDLKDNVRIAIGSPETVPAGKYAKETLGKIGVWSDVENNIVYAKDVRQVLTYVETGNVDAGIVYQSDALKSSKVNVQVKAAEDTHTPIIYPLGIIKESKNPKEALIFYNYMQSEKALTILEENGFENLLK</sequence>
<dbReference type="GO" id="GO:0030973">
    <property type="term" value="F:molybdate ion binding"/>
    <property type="evidence" value="ECO:0007669"/>
    <property type="project" value="TreeGrafter"/>
</dbReference>
<dbReference type="GO" id="GO:0046872">
    <property type="term" value="F:metal ion binding"/>
    <property type="evidence" value="ECO:0007669"/>
    <property type="project" value="UniProtKB-KW"/>
</dbReference>
<gene>
    <name evidence="6" type="primary">modA</name>
    <name evidence="6" type="ORF">E6W99_12810</name>
</gene>
<dbReference type="PANTHER" id="PTHR30632">
    <property type="entry name" value="MOLYBDATE-BINDING PERIPLASMIC PROTEIN"/>
    <property type="match status" value="1"/>
</dbReference>
<keyword evidence="4" id="KW-0732">Signal</keyword>
<protein>
    <submittedName>
        <fullName evidence="6">Molybdate ABC transporter substrate-binding protein</fullName>
    </submittedName>
</protein>
<evidence type="ECO:0000256" key="1">
    <source>
        <dbReference type="ARBA" id="ARBA00009175"/>
    </source>
</evidence>
<evidence type="ECO:0000256" key="4">
    <source>
        <dbReference type="ARBA" id="ARBA00022729"/>
    </source>
</evidence>
<accession>A0A4S4BW10</accession>
<comment type="similarity">
    <text evidence="1">Belongs to the bacterial solute-binding protein ModA family.</text>
</comment>
<dbReference type="InterPro" id="IPR005950">
    <property type="entry name" value="ModA"/>
</dbReference>
<dbReference type="AlphaFoldDB" id="A0A4S4BW10"/>
<dbReference type="RefSeq" id="WP_136354443.1">
    <property type="nucleotide sequence ID" value="NZ_CP046266.1"/>
</dbReference>
<feature type="binding site" evidence="5">
    <location>
        <position position="199"/>
    </location>
    <ligand>
        <name>molybdate</name>
        <dbReference type="ChEBI" id="CHEBI:36264"/>
    </ligand>
</feature>
<proteinExistence type="inferred from homology"/>
<evidence type="ECO:0000313" key="6">
    <source>
        <dbReference type="EMBL" id="THF79230.1"/>
    </source>
</evidence>
<dbReference type="PANTHER" id="PTHR30632:SF0">
    <property type="entry name" value="SULFATE-BINDING PROTEIN"/>
    <property type="match status" value="1"/>
</dbReference>
<dbReference type="SUPFAM" id="SSF53850">
    <property type="entry name" value="Periplasmic binding protein-like II"/>
    <property type="match status" value="1"/>
</dbReference>
<dbReference type="InterPro" id="IPR041879">
    <property type="entry name" value="YvgL-like_PBP2"/>
</dbReference>
<evidence type="ECO:0000256" key="5">
    <source>
        <dbReference type="PIRSR" id="PIRSR004846-1"/>
    </source>
</evidence>
<evidence type="ECO:0000256" key="2">
    <source>
        <dbReference type="ARBA" id="ARBA00022505"/>
    </source>
</evidence>
<keyword evidence="2 5" id="KW-0500">Molybdenum</keyword>
<evidence type="ECO:0000256" key="3">
    <source>
        <dbReference type="ARBA" id="ARBA00022723"/>
    </source>
</evidence>
<feature type="binding site" evidence="5">
    <location>
        <position position="46"/>
    </location>
    <ligand>
        <name>molybdate</name>
        <dbReference type="ChEBI" id="CHEBI:36264"/>
    </ligand>
</feature>
<comment type="caution">
    <text evidence="6">The sequence shown here is derived from an EMBL/GenBank/DDBJ whole genome shotgun (WGS) entry which is preliminary data.</text>
</comment>
<reference evidence="6 7" key="1">
    <citation type="submission" date="2019-04" db="EMBL/GenBank/DDBJ databases">
        <title>Bacillus sediminilitoris sp. nov., isolated from a tidal flat sediment on the East China Sea.</title>
        <authorList>
            <person name="Wei Y."/>
            <person name="Mao H."/>
            <person name="Fang J."/>
        </authorList>
    </citation>
    <scope>NUCLEOTIDE SEQUENCE [LARGE SCALE GENOMIC DNA]</scope>
    <source>
        <strain evidence="6 7">DSL-17</strain>
    </source>
</reference>
<feature type="binding site" evidence="5">
    <location>
        <position position="181"/>
    </location>
    <ligand>
        <name>molybdate</name>
        <dbReference type="ChEBI" id="CHEBI:36264"/>
    </ligand>
</feature>
<dbReference type="InterPro" id="IPR050682">
    <property type="entry name" value="ModA/WtpA"/>
</dbReference>
<name>A0A4S4BW10_9BACI</name>
<dbReference type="CDD" id="cd13537">
    <property type="entry name" value="PBP2_YvgL_like"/>
    <property type="match status" value="1"/>
</dbReference>
<dbReference type="GO" id="GO:1901359">
    <property type="term" value="F:tungstate binding"/>
    <property type="evidence" value="ECO:0007669"/>
    <property type="project" value="UniProtKB-ARBA"/>
</dbReference>
<evidence type="ECO:0000313" key="7">
    <source>
        <dbReference type="Proteomes" id="UP000310334"/>
    </source>
</evidence>
<dbReference type="Proteomes" id="UP000310334">
    <property type="component" value="Unassembled WGS sequence"/>
</dbReference>
<dbReference type="FunFam" id="3.40.190.10:FF:000035">
    <property type="entry name" value="Molybdate ABC transporter substrate-binding protein"/>
    <property type="match status" value="1"/>
</dbReference>
<keyword evidence="3 5" id="KW-0479">Metal-binding</keyword>
<feature type="binding site" evidence="5">
    <location>
        <position position="74"/>
    </location>
    <ligand>
        <name>molybdate</name>
        <dbReference type="ChEBI" id="CHEBI:36264"/>
    </ligand>
</feature>
<dbReference type="EMBL" id="SSNT01000009">
    <property type="protein sequence ID" value="THF79230.1"/>
    <property type="molecule type" value="Genomic_DNA"/>
</dbReference>
<keyword evidence="7" id="KW-1185">Reference proteome</keyword>
<dbReference type="GO" id="GO:0015689">
    <property type="term" value="P:molybdate ion transport"/>
    <property type="evidence" value="ECO:0007669"/>
    <property type="project" value="InterPro"/>
</dbReference>
<dbReference type="OrthoDB" id="9785015at2"/>
<dbReference type="Pfam" id="PF13531">
    <property type="entry name" value="SBP_bac_11"/>
    <property type="match status" value="1"/>
</dbReference>
<dbReference type="Gene3D" id="3.40.190.10">
    <property type="entry name" value="Periplasmic binding protein-like II"/>
    <property type="match status" value="2"/>
</dbReference>
<dbReference type="PIRSF" id="PIRSF004846">
    <property type="entry name" value="ModA"/>
    <property type="match status" value="1"/>
</dbReference>
<dbReference type="NCBIfam" id="TIGR01256">
    <property type="entry name" value="modA"/>
    <property type="match status" value="1"/>
</dbReference>
<organism evidence="6 7">
    <name type="scientific">Metabacillus sediminilitoris</name>
    <dbReference type="NCBI Taxonomy" id="2567941"/>
    <lineage>
        <taxon>Bacteria</taxon>
        <taxon>Bacillati</taxon>
        <taxon>Bacillota</taxon>
        <taxon>Bacilli</taxon>
        <taxon>Bacillales</taxon>
        <taxon>Bacillaceae</taxon>
        <taxon>Metabacillus</taxon>
    </lineage>
</organism>